<feature type="transmembrane region" description="Helical" evidence="1">
    <location>
        <begin position="63"/>
        <end position="84"/>
    </location>
</feature>
<proteinExistence type="predicted"/>
<comment type="caution">
    <text evidence="2">The sequence shown here is derived from an EMBL/GenBank/DDBJ whole genome shotgun (WGS) entry which is preliminary data.</text>
</comment>
<evidence type="ECO:0000313" key="3">
    <source>
        <dbReference type="Proteomes" id="UP000610746"/>
    </source>
</evidence>
<feature type="transmembrane region" description="Helical" evidence="1">
    <location>
        <begin position="96"/>
        <end position="117"/>
    </location>
</feature>
<dbReference type="EMBL" id="JABSNO010000010">
    <property type="protein sequence ID" value="NRS92563.1"/>
    <property type="molecule type" value="Genomic_DNA"/>
</dbReference>
<gene>
    <name evidence="2" type="ORF">HNQ03_001640</name>
</gene>
<sequence length="123" mass="14828">MKLKKTTLYIVLYILLVILHFGVWKLWVNDFAELFFKYYLFLSFIFIFVIGNLIIFKKVFPGYTGFVFMGLLLFKLMIMFLIMQKFQLSIVPYYKIHFVLPYLLSLLLETLFAIQLIKDEKNQ</sequence>
<accession>A0A8J8G6U0</accession>
<evidence type="ECO:0000313" key="2">
    <source>
        <dbReference type="EMBL" id="NRS92563.1"/>
    </source>
</evidence>
<feature type="transmembrane region" description="Helical" evidence="1">
    <location>
        <begin position="7"/>
        <end position="26"/>
    </location>
</feature>
<keyword evidence="1" id="KW-0472">Membrane</keyword>
<dbReference type="Proteomes" id="UP000610746">
    <property type="component" value="Unassembled WGS sequence"/>
</dbReference>
<keyword evidence="1" id="KW-0812">Transmembrane</keyword>
<feature type="transmembrane region" description="Helical" evidence="1">
    <location>
        <begin position="38"/>
        <end position="56"/>
    </location>
</feature>
<name>A0A8J8G6U0_9FLAO</name>
<protein>
    <submittedName>
        <fullName evidence="2">Uncharacterized protein</fullName>
    </submittedName>
</protein>
<dbReference type="AlphaFoldDB" id="A0A8J8G6U0"/>
<reference evidence="2" key="1">
    <citation type="submission" date="2020-05" db="EMBL/GenBank/DDBJ databases">
        <title>Genomic Encyclopedia of Type Strains, Phase IV (KMG-V): Genome sequencing to study the core and pangenomes of soil and plant-associated prokaryotes.</title>
        <authorList>
            <person name="Whitman W."/>
        </authorList>
    </citation>
    <scope>NUCLEOTIDE SEQUENCE</scope>
    <source>
        <strain evidence="2">16F</strain>
    </source>
</reference>
<keyword evidence="1" id="KW-1133">Transmembrane helix</keyword>
<evidence type="ECO:0000256" key="1">
    <source>
        <dbReference type="SAM" id="Phobius"/>
    </source>
</evidence>
<keyword evidence="3" id="KW-1185">Reference proteome</keyword>
<organism evidence="2 3">
    <name type="scientific">Frigoriflavimonas asaccharolytica</name>
    <dbReference type="NCBI Taxonomy" id="2735899"/>
    <lineage>
        <taxon>Bacteria</taxon>
        <taxon>Pseudomonadati</taxon>
        <taxon>Bacteroidota</taxon>
        <taxon>Flavobacteriia</taxon>
        <taxon>Flavobacteriales</taxon>
        <taxon>Weeksellaceae</taxon>
        <taxon>Frigoriflavimonas</taxon>
    </lineage>
</organism>